<proteinExistence type="predicted"/>
<gene>
    <name evidence="3" type="ORF">PPROV_000397400</name>
</gene>
<organism evidence="3 4">
    <name type="scientific">Pycnococcus provasolii</name>
    <dbReference type="NCBI Taxonomy" id="41880"/>
    <lineage>
        <taxon>Eukaryota</taxon>
        <taxon>Viridiplantae</taxon>
        <taxon>Chlorophyta</taxon>
        <taxon>Pseudoscourfieldiophyceae</taxon>
        <taxon>Pseudoscourfieldiales</taxon>
        <taxon>Pycnococcaceae</taxon>
        <taxon>Pycnococcus</taxon>
    </lineage>
</organism>
<feature type="compositionally biased region" description="Low complexity" evidence="1">
    <location>
        <begin position="79"/>
        <end position="92"/>
    </location>
</feature>
<feature type="compositionally biased region" description="Polar residues" evidence="1">
    <location>
        <begin position="100"/>
        <end position="111"/>
    </location>
</feature>
<dbReference type="Gene3D" id="1.10.10.60">
    <property type="entry name" value="Homeodomain-like"/>
    <property type="match status" value="1"/>
</dbReference>
<dbReference type="OrthoDB" id="10258692at2759"/>
<accession>A0A830HES6</accession>
<feature type="compositionally biased region" description="Basic and acidic residues" evidence="1">
    <location>
        <begin position="392"/>
        <end position="411"/>
    </location>
</feature>
<dbReference type="Proteomes" id="UP000660262">
    <property type="component" value="Unassembled WGS sequence"/>
</dbReference>
<feature type="region of interest" description="Disordered" evidence="1">
    <location>
        <begin position="22"/>
        <end position="111"/>
    </location>
</feature>
<dbReference type="PROSITE" id="PS50090">
    <property type="entry name" value="MYB_LIKE"/>
    <property type="match status" value="1"/>
</dbReference>
<dbReference type="CDD" id="cd00167">
    <property type="entry name" value="SANT"/>
    <property type="match status" value="1"/>
</dbReference>
<name>A0A830HES6_9CHLO</name>
<comment type="caution">
    <text evidence="3">The sequence shown here is derived from an EMBL/GenBank/DDBJ whole genome shotgun (WGS) entry which is preliminary data.</text>
</comment>
<reference evidence="3" key="1">
    <citation type="submission" date="2020-10" db="EMBL/GenBank/DDBJ databases">
        <title>Unveiling of a novel bifunctional photoreceptor, Dualchrome1, isolated from a cosmopolitan green alga.</title>
        <authorList>
            <person name="Suzuki S."/>
            <person name="Kawachi M."/>
        </authorList>
    </citation>
    <scope>NUCLEOTIDE SEQUENCE</scope>
    <source>
        <strain evidence="3">NIES 2893</strain>
    </source>
</reference>
<keyword evidence="4" id="KW-1185">Reference proteome</keyword>
<dbReference type="AlphaFoldDB" id="A0A830HES6"/>
<evidence type="ECO:0000256" key="1">
    <source>
        <dbReference type="SAM" id="MobiDB-lite"/>
    </source>
</evidence>
<protein>
    <recommendedName>
        <fullName evidence="2">Myb-like domain-containing protein</fullName>
    </recommendedName>
</protein>
<feature type="domain" description="Myb-like" evidence="2">
    <location>
        <begin position="319"/>
        <end position="367"/>
    </location>
</feature>
<dbReference type="InterPro" id="IPR001005">
    <property type="entry name" value="SANT/Myb"/>
</dbReference>
<feature type="compositionally biased region" description="Low complexity" evidence="1">
    <location>
        <begin position="30"/>
        <end position="42"/>
    </location>
</feature>
<feature type="region of interest" description="Disordered" evidence="1">
    <location>
        <begin position="144"/>
        <end position="216"/>
    </location>
</feature>
<dbReference type="SUPFAM" id="SSF46689">
    <property type="entry name" value="Homeodomain-like"/>
    <property type="match status" value="1"/>
</dbReference>
<dbReference type="InterPro" id="IPR009057">
    <property type="entry name" value="Homeodomain-like_sf"/>
</dbReference>
<dbReference type="EMBL" id="BNJQ01000009">
    <property type="protein sequence ID" value="GHP05222.1"/>
    <property type="molecule type" value="Genomic_DNA"/>
</dbReference>
<dbReference type="Pfam" id="PF00249">
    <property type="entry name" value="Myb_DNA-binding"/>
    <property type="match status" value="1"/>
</dbReference>
<feature type="region of interest" description="Disordered" evidence="1">
    <location>
        <begin position="391"/>
        <end position="428"/>
    </location>
</feature>
<evidence type="ECO:0000313" key="4">
    <source>
        <dbReference type="Proteomes" id="UP000660262"/>
    </source>
</evidence>
<evidence type="ECO:0000259" key="2">
    <source>
        <dbReference type="PROSITE" id="PS50090"/>
    </source>
</evidence>
<sequence length="428" mass="46619">MSARVSARTRSRRWSLRTAEVGVVSPSAHPPSGVGVANNGVGVPPPPPPSSSLSSLKKTRSTALLKNDMIQASKKTSKADTTTITTTPQKNNNNKKKNVVKSSGGTANRSNGMLSAYELEREARIQQNQAKLAALNIPTAVSRMQAAVTPSRPEARARCDTTTPRRRKTWREQEHDLQAAAKAMPRRKSARLSGSDGKTNAQKHNDSDSDSDSDDDDLVAKLMTCDEWCKKQEVEKPGPRMEGRFQGWVNEQVRATCGIRENAAAAWEAGGGGKFDRNESKGLRKSHGAEAAKMFAKGQLRKNPNAYFYRHVRPGDVQKDGEWEEDEIQRFVEVAKQYGCGDKWGLFASHLSGRVGYQCSAAYRDVIIPRGLLRDDGFRIKASGETVYVGDPGRREAAEKRGELKKSKEAGTSDAGAVITASAPAPEV</sequence>
<evidence type="ECO:0000313" key="3">
    <source>
        <dbReference type="EMBL" id="GHP05222.1"/>
    </source>
</evidence>